<dbReference type="Proteomes" id="UP000282574">
    <property type="component" value="Unassembled WGS sequence"/>
</dbReference>
<feature type="binding site" evidence="4">
    <location>
        <position position="46"/>
    </location>
    <ligand>
        <name>Fe cation</name>
        <dbReference type="ChEBI" id="CHEBI:24875"/>
    </ligand>
</feature>
<keyword evidence="4" id="KW-0479">Metal-binding</keyword>
<reference evidence="5 6" key="1">
    <citation type="journal article" date="2019" name="Genome Biol. Evol.">
        <title>Day and night: Metabolic profiles and evolutionary relationships of six axenic non-marine cyanobacteria.</title>
        <authorList>
            <person name="Will S.E."/>
            <person name="Henke P."/>
            <person name="Boedeker C."/>
            <person name="Huang S."/>
            <person name="Brinkmann H."/>
            <person name="Rohde M."/>
            <person name="Jarek M."/>
            <person name="Friedl T."/>
            <person name="Seufert S."/>
            <person name="Schumacher M."/>
            <person name="Overmann J."/>
            <person name="Neumann-Schaal M."/>
            <person name="Petersen J."/>
        </authorList>
    </citation>
    <scope>NUCLEOTIDE SEQUENCE [LARGE SCALE GENOMIC DNA]</scope>
    <source>
        <strain evidence="5 6">SAG 39.79</strain>
    </source>
</reference>
<keyword evidence="2" id="KW-0410">Iron transport</keyword>
<organism evidence="5 6">
    <name type="scientific">Chroococcidiopsis cubana SAG 39.79</name>
    <dbReference type="NCBI Taxonomy" id="388085"/>
    <lineage>
        <taxon>Bacteria</taxon>
        <taxon>Bacillati</taxon>
        <taxon>Cyanobacteriota</taxon>
        <taxon>Cyanophyceae</taxon>
        <taxon>Chroococcidiopsidales</taxon>
        <taxon>Chroococcidiopsidaceae</taxon>
        <taxon>Chroococcidiopsis</taxon>
    </lineage>
</organism>
<evidence type="ECO:0000256" key="2">
    <source>
        <dbReference type="ARBA" id="ARBA00022496"/>
    </source>
</evidence>
<dbReference type="PROSITE" id="PS51318">
    <property type="entry name" value="TAT"/>
    <property type="match status" value="1"/>
</dbReference>
<dbReference type="RefSeq" id="WP_181245347.1">
    <property type="nucleotide sequence ID" value="NZ_JAVKZF010000001.1"/>
</dbReference>
<feature type="binding site" evidence="4">
    <location>
        <position position="233"/>
    </location>
    <ligand>
        <name>Fe cation</name>
        <dbReference type="ChEBI" id="CHEBI:24875"/>
    </ligand>
</feature>
<dbReference type="GO" id="GO:0046872">
    <property type="term" value="F:metal ion binding"/>
    <property type="evidence" value="ECO:0007669"/>
    <property type="project" value="UniProtKB-KW"/>
</dbReference>
<keyword evidence="3" id="KW-0732">Signal</keyword>
<dbReference type="InterPro" id="IPR026045">
    <property type="entry name" value="Ferric-bd"/>
</dbReference>
<dbReference type="CDD" id="cd13542">
    <property type="entry name" value="PBP2_FutA1_ilke"/>
    <property type="match status" value="1"/>
</dbReference>
<feature type="binding site" evidence="4">
    <location>
        <position position="234"/>
    </location>
    <ligand>
        <name>Fe cation</name>
        <dbReference type="ChEBI" id="CHEBI:24875"/>
    </ligand>
</feature>
<dbReference type="PIRSF" id="PIRSF002825">
    <property type="entry name" value="CfbpA"/>
    <property type="match status" value="1"/>
</dbReference>
<comment type="similarity">
    <text evidence="1">Belongs to the bacterial solute-binding protein 1 family.</text>
</comment>
<accession>A0AB37UH57</accession>
<evidence type="ECO:0000313" key="5">
    <source>
        <dbReference type="EMBL" id="RUT10641.1"/>
    </source>
</evidence>
<keyword evidence="2" id="KW-0406">Ion transport</keyword>
<name>A0AB37UH57_9CYAN</name>
<dbReference type="GO" id="GO:0006826">
    <property type="term" value="P:iron ion transport"/>
    <property type="evidence" value="ECO:0007669"/>
    <property type="project" value="UniProtKB-KW"/>
</dbReference>
<dbReference type="InterPro" id="IPR006311">
    <property type="entry name" value="TAT_signal"/>
</dbReference>
<protein>
    <submittedName>
        <fullName evidence="5">Iron deficiency-induced protein A</fullName>
    </submittedName>
</protein>
<dbReference type="GO" id="GO:0030288">
    <property type="term" value="C:outer membrane-bounded periplasmic space"/>
    <property type="evidence" value="ECO:0007669"/>
    <property type="project" value="TreeGrafter"/>
</dbReference>
<keyword evidence="2" id="KW-0813">Transport</keyword>
<sequence>MSKMTRRTFLGASAGAAATVTIGTWGLGVSAQTGGNRVVNLYSARHYDADSEIYQAFADATGIQVNLIEGEADPLIERIRSEGANSPADVLVTVDAGRLWRAEQAGLFQPVKSALLTKAIPKNLRHPDGLWFGFSKRARVIMYDKTKVKPADLSTYEDLTNPKWRGQILVRPSNNVYNQSLVGSILAANGESKTEAWVRGLVANFARPAQGNDVGQIQACAAGVGSLAICNTYYLARIAASDKPADRAVAEKIGVFFPNQKGRGTHVNISGGGLVKTSPNKENAIKFLEFLASSRAQEIFAKSNHEYPVVAGVAVDPILASYGKFKEDSLNAAVFGRNGATALQIMDRAGWK</sequence>
<dbReference type="Gene3D" id="3.40.190.10">
    <property type="entry name" value="Periplasmic binding protein-like II"/>
    <property type="match status" value="2"/>
</dbReference>
<dbReference type="Pfam" id="PF13343">
    <property type="entry name" value="SBP_bac_6"/>
    <property type="match status" value="1"/>
</dbReference>
<keyword evidence="4" id="KW-0408">Iron</keyword>
<dbReference type="EMBL" id="RSCK01000039">
    <property type="protein sequence ID" value="RUT10641.1"/>
    <property type="molecule type" value="Genomic_DNA"/>
</dbReference>
<evidence type="ECO:0000313" key="6">
    <source>
        <dbReference type="Proteomes" id="UP000282574"/>
    </source>
</evidence>
<keyword evidence="6" id="KW-1185">Reference proteome</keyword>
<dbReference type="PANTHER" id="PTHR30006:SF15">
    <property type="entry name" value="IRON-UTILIZATION PERIPLASMIC PROTEIN"/>
    <property type="match status" value="1"/>
</dbReference>
<gene>
    <name evidence="5" type="primary">idiA</name>
    <name evidence="5" type="ORF">DSM107010_40940</name>
</gene>
<comment type="caution">
    <text evidence="5">The sequence shown here is derived from an EMBL/GenBank/DDBJ whole genome shotgun (WGS) entry which is preliminary data.</text>
</comment>
<evidence type="ECO:0000256" key="4">
    <source>
        <dbReference type="PIRSR" id="PIRSR002825-1"/>
    </source>
</evidence>
<proteinExistence type="inferred from homology"/>
<dbReference type="SUPFAM" id="SSF53850">
    <property type="entry name" value="Periplasmic binding protein-like II"/>
    <property type="match status" value="1"/>
</dbReference>
<dbReference type="AlphaFoldDB" id="A0AB37UH57"/>
<evidence type="ECO:0000256" key="1">
    <source>
        <dbReference type="ARBA" id="ARBA00008520"/>
    </source>
</evidence>
<dbReference type="PANTHER" id="PTHR30006">
    <property type="entry name" value="THIAMINE-BINDING PERIPLASMIC PROTEIN-RELATED"/>
    <property type="match status" value="1"/>
</dbReference>
<evidence type="ECO:0000256" key="3">
    <source>
        <dbReference type="ARBA" id="ARBA00022729"/>
    </source>
</evidence>